<keyword evidence="2" id="KW-1185">Reference proteome</keyword>
<dbReference type="AlphaFoldDB" id="A0A0W7X7X6"/>
<dbReference type="RefSeq" id="WP_058847135.1">
    <property type="nucleotide sequence ID" value="NZ_LOCL01000029.1"/>
</dbReference>
<sequence>MRTCGHDTDVAIVGAGAAGLSLAHWLRSGSPTGRAASLTVTLIDAPVGPLRPAERTWCFWERPGGPFDALLTSSWQRLRVRGRAGAPLVGRPEPFRYKMLSSATFTSYVESFIDATPYVRRIEARVTQVRDSGDGAEVRAVTSGGAPMRVHARWAFDSRPRRPESARTALLQHFRGWFVRTERPSFDTSVADLMDFRTPQPPTGLSFGYVLPLSPHTALVEYTEFSGDVLSDEEYDRALRQYTEEVLGLRSYEVTRTEQGAIPMTDGRFPRRDGASVFRIGTAAGATRPSTGYTFAGIQRQTRAVAAALGAGTTPVPPAAYPPRALLMDAVLLRALDTGRVRGADFFTDLFRHVPAERLLRFLDADTRMWEDIAIGLRTPVGPMLRTLAELPLTSRRATPAAARGQRVGR</sequence>
<dbReference type="Pfam" id="PF05834">
    <property type="entry name" value="Lycopene_cycl"/>
    <property type="match status" value="1"/>
</dbReference>
<organism evidence="1 2">
    <name type="scientific">Streptomyces silvensis</name>
    <dbReference type="NCBI Taxonomy" id="1765722"/>
    <lineage>
        <taxon>Bacteria</taxon>
        <taxon>Bacillati</taxon>
        <taxon>Actinomycetota</taxon>
        <taxon>Actinomycetes</taxon>
        <taxon>Kitasatosporales</taxon>
        <taxon>Streptomycetaceae</taxon>
        <taxon>Streptomyces</taxon>
    </lineage>
</organism>
<evidence type="ECO:0000313" key="2">
    <source>
        <dbReference type="Proteomes" id="UP000054804"/>
    </source>
</evidence>
<gene>
    <name evidence="1" type="ORF">AT728_08130</name>
</gene>
<evidence type="ECO:0000313" key="1">
    <source>
        <dbReference type="EMBL" id="KUF18975.1"/>
    </source>
</evidence>
<dbReference type="STRING" id="1765722.AT728_08130"/>
<dbReference type="Proteomes" id="UP000054804">
    <property type="component" value="Unassembled WGS sequence"/>
</dbReference>
<proteinExistence type="predicted"/>
<reference evidence="1 2" key="1">
    <citation type="submission" date="2015-12" db="EMBL/GenBank/DDBJ databases">
        <title>Draft genome sequence of Streptomyces silvensis ATCC 53525, a producer of novel hormone antagonists.</title>
        <authorList>
            <person name="Johnston C.W."/>
            <person name="Li Y."/>
            <person name="Magarvey N.A."/>
        </authorList>
    </citation>
    <scope>NUCLEOTIDE SEQUENCE [LARGE SCALE GENOMIC DNA]</scope>
    <source>
        <strain evidence="1 2">ATCC 53525</strain>
    </source>
</reference>
<protein>
    <submittedName>
        <fullName evidence="1">Lycopene cyclase</fullName>
    </submittedName>
</protein>
<dbReference type="InterPro" id="IPR036188">
    <property type="entry name" value="FAD/NAD-bd_sf"/>
</dbReference>
<dbReference type="SUPFAM" id="SSF51905">
    <property type="entry name" value="FAD/NAD(P)-binding domain"/>
    <property type="match status" value="1"/>
</dbReference>
<dbReference type="EMBL" id="LOCL01000029">
    <property type="protein sequence ID" value="KUF18975.1"/>
    <property type="molecule type" value="Genomic_DNA"/>
</dbReference>
<dbReference type="Gene3D" id="3.50.50.60">
    <property type="entry name" value="FAD/NAD(P)-binding domain"/>
    <property type="match status" value="1"/>
</dbReference>
<comment type="caution">
    <text evidence="1">The sequence shown here is derived from an EMBL/GenBank/DDBJ whole genome shotgun (WGS) entry which is preliminary data.</text>
</comment>
<dbReference type="OrthoDB" id="24355at2"/>
<name>A0A0W7X7X6_9ACTN</name>
<accession>A0A0W7X7X6</accession>